<feature type="transmembrane region" description="Helical" evidence="7">
    <location>
        <begin position="145"/>
        <end position="164"/>
    </location>
</feature>
<feature type="transmembrane region" description="Helical" evidence="7">
    <location>
        <begin position="419"/>
        <end position="438"/>
    </location>
</feature>
<evidence type="ECO:0000256" key="2">
    <source>
        <dbReference type="ARBA" id="ARBA00022448"/>
    </source>
</evidence>
<feature type="transmembrane region" description="Helical" evidence="7">
    <location>
        <begin position="365"/>
        <end position="385"/>
    </location>
</feature>
<evidence type="ECO:0000256" key="6">
    <source>
        <dbReference type="ARBA" id="ARBA00023136"/>
    </source>
</evidence>
<keyword evidence="2" id="KW-0813">Transport</keyword>
<reference evidence="8 9" key="1">
    <citation type="submission" date="2015-02" db="EMBL/GenBank/DDBJ databases">
        <title>Genome sequene of Rhodovulum sulfidophilum DSM 2351.</title>
        <authorList>
            <person name="Nagao N."/>
        </authorList>
    </citation>
    <scope>NUCLEOTIDE SEQUENCE [LARGE SCALE GENOMIC DNA]</scope>
    <source>
        <strain evidence="8 9">DSM 2351</strain>
    </source>
</reference>
<feature type="transmembrane region" description="Helical" evidence="7">
    <location>
        <begin position="38"/>
        <end position="56"/>
    </location>
</feature>
<dbReference type="PATRIC" id="fig|35806.4.peg.3832"/>
<protein>
    <submittedName>
        <fullName evidence="8">Fusaric acid resistance family protein</fullName>
    </submittedName>
</protein>
<evidence type="ECO:0000313" key="8">
    <source>
        <dbReference type="EMBL" id="BAQ70864.1"/>
    </source>
</evidence>
<keyword evidence="5 7" id="KW-1133">Transmembrane helix</keyword>
<feature type="transmembrane region" description="Helical" evidence="7">
    <location>
        <begin position="87"/>
        <end position="104"/>
    </location>
</feature>
<accession>A0A0D6B7X2</accession>
<dbReference type="eggNOG" id="COG1289">
    <property type="taxonomic scope" value="Bacteria"/>
</dbReference>
<evidence type="ECO:0000256" key="3">
    <source>
        <dbReference type="ARBA" id="ARBA00022475"/>
    </source>
</evidence>
<dbReference type="PANTHER" id="PTHR30509">
    <property type="entry name" value="P-HYDROXYBENZOIC ACID EFFLUX PUMP SUBUNIT-RELATED"/>
    <property type="match status" value="1"/>
</dbReference>
<dbReference type="PANTHER" id="PTHR30509:SF9">
    <property type="entry name" value="MULTIDRUG RESISTANCE PROTEIN MDTO"/>
    <property type="match status" value="1"/>
</dbReference>
<feature type="transmembrane region" description="Helical" evidence="7">
    <location>
        <begin position="444"/>
        <end position="464"/>
    </location>
</feature>
<evidence type="ECO:0000256" key="1">
    <source>
        <dbReference type="ARBA" id="ARBA00004651"/>
    </source>
</evidence>
<name>A0A0D6B7X2_RHOSU</name>
<feature type="transmembrane region" description="Helical" evidence="7">
    <location>
        <begin position="12"/>
        <end position="32"/>
    </location>
</feature>
<dbReference type="EMBL" id="AP014800">
    <property type="protein sequence ID" value="BAQ70864.1"/>
    <property type="molecule type" value="Genomic_DNA"/>
</dbReference>
<feature type="transmembrane region" description="Helical" evidence="7">
    <location>
        <begin position="111"/>
        <end position="130"/>
    </location>
</feature>
<dbReference type="GO" id="GO:0022857">
    <property type="term" value="F:transmembrane transporter activity"/>
    <property type="evidence" value="ECO:0007669"/>
    <property type="project" value="InterPro"/>
</dbReference>
<dbReference type="InterPro" id="IPR006726">
    <property type="entry name" value="PHBA_efflux_AaeB/fusaric-R"/>
</dbReference>
<gene>
    <name evidence="8" type="ORF">NHU_03738</name>
</gene>
<evidence type="ECO:0000256" key="4">
    <source>
        <dbReference type="ARBA" id="ARBA00022692"/>
    </source>
</evidence>
<evidence type="ECO:0000313" key="9">
    <source>
        <dbReference type="Proteomes" id="UP000064912"/>
    </source>
</evidence>
<dbReference type="KEGG" id="rsu:NHU_03738"/>
<evidence type="ECO:0000256" key="7">
    <source>
        <dbReference type="SAM" id="Phobius"/>
    </source>
</evidence>
<proteinExistence type="predicted"/>
<feature type="transmembrane region" description="Helical" evidence="7">
    <location>
        <begin position="500"/>
        <end position="520"/>
    </location>
</feature>
<comment type="subcellular location">
    <subcellularLocation>
        <location evidence="1">Cell membrane</location>
        <topology evidence="1">Multi-pass membrane protein</topology>
    </subcellularLocation>
</comment>
<feature type="transmembrane region" description="Helical" evidence="7">
    <location>
        <begin position="63"/>
        <end position="81"/>
    </location>
</feature>
<organism evidence="8 9">
    <name type="scientific">Rhodovulum sulfidophilum</name>
    <name type="common">Rhodobacter sulfidophilus</name>
    <dbReference type="NCBI Taxonomy" id="35806"/>
    <lineage>
        <taxon>Bacteria</taxon>
        <taxon>Pseudomonadati</taxon>
        <taxon>Pseudomonadota</taxon>
        <taxon>Alphaproteobacteria</taxon>
        <taxon>Rhodobacterales</taxon>
        <taxon>Paracoccaceae</taxon>
        <taxon>Rhodovulum</taxon>
    </lineage>
</organism>
<evidence type="ECO:0000256" key="5">
    <source>
        <dbReference type="ARBA" id="ARBA00022989"/>
    </source>
</evidence>
<keyword evidence="6 7" id="KW-0472">Membrane</keyword>
<dbReference type="AlphaFoldDB" id="A0A0D6B7X2"/>
<keyword evidence="4 7" id="KW-0812">Transmembrane</keyword>
<sequence length="686" mass="74501">MMIPGGIKLEHVLFSLKTFGAGMLAYWIAIRFGLSDPYWAAGTVYVIANPLAGAIASRALYRLAGTVLGAVLIVLLVPNLVFSPLLLSAAIGLTCGACLFVSMLDRSPRSYAFMLAGYTVSLTGFPLVNAPGTSFDVSVERVEEIAIGILCAAITVQVVFPWHIGPMLAKRVESWLDNAAAMTRSVLTRNTNRAKLQDERHKLAADVISLRSFTDQVAHEGVRGWNRAERMGALQQRMIAVLPLLSEIEDLLNTLERNGPDVSGSAALTGKVLQWLDKETSATRGETDALLFDIDAEQRRLDDQPHSWEGLLRQRLTGKLRDLVEVWADCQSLRTDISSGETHELRQHLAARHKSARDLHTDYGAALRSAVSVFTLIMVACAIWIWTGWTYGAGLAQFGSVFCCVLATMDNATPVLRKVAPLMLVAFVIALLYQFVFMPALGDFYALVALLGLVLIPAGVLMAVPATWMTGFQVSVNLIYMMTLGNQVSTDFTAFANASLSTFGALALATIIMSTVRAVSAEHSAMRLLRSGWRVVSQIAAGRRQVVPELIAGRMTDRLGLIVPRLTLLPPDAALLENDLLRDLRAGLCVLELRNLRPEMPDAFRLGLDRLLDQVSEHYRNDKSGPARAERESAMAGMVDECLNQALAASGTTARRFGNALAGLRSAICPGQPAPVLNFSDRGTLA</sequence>
<dbReference type="Pfam" id="PF04632">
    <property type="entry name" value="FUSC"/>
    <property type="match status" value="1"/>
</dbReference>
<keyword evidence="3" id="KW-1003">Cell membrane</keyword>
<dbReference type="GO" id="GO:0005886">
    <property type="term" value="C:plasma membrane"/>
    <property type="evidence" value="ECO:0007669"/>
    <property type="project" value="UniProtKB-SubCell"/>
</dbReference>
<dbReference type="Proteomes" id="UP000064912">
    <property type="component" value="Chromosome"/>
</dbReference>